<dbReference type="EC" id="6.1.1.5" evidence="1"/>
<evidence type="ECO:0000313" key="10">
    <source>
        <dbReference type="EMBL" id="EDK36208.2"/>
    </source>
</evidence>
<accession>A5DAK1</accession>
<dbReference type="SUPFAM" id="SSF50677">
    <property type="entry name" value="ValRS/IleRS/LeuRS editing domain"/>
    <property type="match status" value="1"/>
</dbReference>
<dbReference type="Proteomes" id="UP000001997">
    <property type="component" value="Unassembled WGS sequence"/>
</dbReference>
<gene>
    <name evidence="10" type="ORF">PGUG_00306</name>
</gene>
<dbReference type="PANTHER" id="PTHR42765:SF1">
    <property type="entry name" value="ISOLEUCINE--TRNA LIGASE, MITOCHONDRIAL"/>
    <property type="match status" value="1"/>
</dbReference>
<dbReference type="EMBL" id="CH408155">
    <property type="protein sequence ID" value="EDK36208.2"/>
    <property type="molecule type" value="Genomic_DNA"/>
</dbReference>
<dbReference type="PANTHER" id="PTHR42765">
    <property type="entry name" value="SOLEUCYL-TRNA SYNTHETASE"/>
    <property type="match status" value="1"/>
</dbReference>
<dbReference type="GO" id="GO:0005524">
    <property type="term" value="F:ATP binding"/>
    <property type="evidence" value="ECO:0007669"/>
    <property type="project" value="UniProtKB-KW"/>
</dbReference>
<keyword evidence="6 8" id="KW-0030">Aminoacyl-tRNA synthetase</keyword>
<keyword evidence="11" id="KW-1185">Reference proteome</keyword>
<evidence type="ECO:0000256" key="3">
    <source>
        <dbReference type="ARBA" id="ARBA00022741"/>
    </source>
</evidence>
<keyword evidence="4 8" id="KW-0067">ATP-binding</keyword>
<dbReference type="STRING" id="294746.A5DAK1"/>
<dbReference type="AlphaFoldDB" id="A5DAK1"/>
<evidence type="ECO:0000313" key="11">
    <source>
        <dbReference type="Proteomes" id="UP000001997"/>
    </source>
</evidence>
<dbReference type="PRINTS" id="PR00984">
    <property type="entry name" value="TRNASYNTHILE"/>
</dbReference>
<organism evidence="10 11">
    <name type="scientific">Meyerozyma guilliermondii (strain ATCC 6260 / CBS 566 / DSM 6381 / JCM 1539 / NBRC 10279 / NRRL Y-324)</name>
    <name type="common">Yeast</name>
    <name type="synonym">Candida guilliermondii</name>
    <dbReference type="NCBI Taxonomy" id="294746"/>
    <lineage>
        <taxon>Eukaryota</taxon>
        <taxon>Fungi</taxon>
        <taxon>Dikarya</taxon>
        <taxon>Ascomycota</taxon>
        <taxon>Saccharomycotina</taxon>
        <taxon>Pichiomycetes</taxon>
        <taxon>Debaryomycetaceae</taxon>
        <taxon>Meyerozyma</taxon>
    </lineage>
</organism>
<evidence type="ECO:0000259" key="9">
    <source>
        <dbReference type="Pfam" id="PF00133"/>
    </source>
</evidence>
<evidence type="ECO:0000256" key="4">
    <source>
        <dbReference type="ARBA" id="ARBA00022840"/>
    </source>
</evidence>
<dbReference type="KEGG" id="pgu:PGUG_00306"/>
<protein>
    <recommendedName>
        <fullName evidence="1">isoleucine--tRNA ligase</fullName>
        <ecNumber evidence="1">6.1.1.5</ecNumber>
    </recommendedName>
    <alternativeName>
        <fullName evidence="7">Isoleucyl-tRNA synthetase</fullName>
    </alternativeName>
</protein>
<dbReference type="InterPro" id="IPR050081">
    <property type="entry name" value="Ile-tRNA_ligase"/>
</dbReference>
<dbReference type="SUPFAM" id="SSF52374">
    <property type="entry name" value="Nucleotidylyl transferase"/>
    <property type="match status" value="1"/>
</dbReference>
<dbReference type="OMA" id="TRYWRMK"/>
<dbReference type="InterPro" id="IPR014729">
    <property type="entry name" value="Rossmann-like_a/b/a_fold"/>
</dbReference>
<dbReference type="PROSITE" id="PS00178">
    <property type="entry name" value="AA_TRNA_LIGASE_I"/>
    <property type="match status" value="1"/>
</dbReference>
<keyword evidence="2 8" id="KW-0436">Ligase</keyword>
<reference evidence="10 11" key="1">
    <citation type="journal article" date="2009" name="Nature">
        <title>Evolution of pathogenicity and sexual reproduction in eight Candida genomes.</title>
        <authorList>
            <person name="Butler G."/>
            <person name="Rasmussen M.D."/>
            <person name="Lin M.F."/>
            <person name="Santos M.A."/>
            <person name="Sakthikumar S."/>
            <person name="Munro C.A."/>
            <person name="Rheinbay E."/>
            <person name="Grabherr M."/>
            <person name="Forche A."/>
            <person name="Reedy J.L."/>
            <person name="Agrafioti I."/>
            <person name="Arnaud M.B."/>
            <person name="Bates S."/>
            <person name="Brown A.J."/>
            <person name="Brunke S."/>
            <person name="Costanzo M.C."/>
            <person name="Fitzpatrick D.A."/>
            <person name="de Groot P.W."/>
            <person name="Harris D."/>
            <person name="Hoyer L.L."/>
            <person name="Hube B."/>
            <person name="Klis F.M."/>
            <person name="Kodira C."/>
            <person name="Lennard N."/>
            <person name="Logue M.E."/>
            <person name="Martin R."/>
            <person name="Neiman A.M."/>
            <person name="Nikolaou E."/>
            <person name="Quail M.A."/>
            <person name="Quinn J."/>
            <person name="Santos M.C."/>
            <person name="Schmitzberger F.F."/>
            <person name="Sherlock G."/>
            <person name="Shah P."/>
            <person name="Silverstein K.A."/>
            <person name="Skrzypek M.S."/>
            <person name="Soll D."/>
            <person name="Staggs R."/>
            <person name="Stansfield I."/>
            <person name="Stumpf M.P."/>
            <person name="Sudbery P.E."/>
            <person name="Srikantha T."/>
            <person name="Zeng Q."/>
            <person name="Berman J."/>
            <person name="Berriman M."/>
            <person name="Heitman J."/>
            <person name="Gow N.A."/>
            <person name="Lorenz M.C."/>
            <person name="Birren B.W."/>
            <person name="Kellis M."/>
            <person name="Cuomo C.A."/>
        </authorList>
    </citation>
    <scope>NUCLEOTIDE SEQUENCE [LARGE SCALE GENOMIC DNA]</scope>
    <source>
        <strain evidence="11">ATCC 6260 / CBS 566 / DSM 6381 / JCM 1539 / NBRC 10279 / NRRL Y-324</strain>
    </source>
</reference>
<evidence type="ECO:0000256" key="7">
    <source>
        <dbReference type="ARBA" id="ARBA00032665"/>
    </source>
</evidence>
<dbReference type="GeneID" id="5128973"/>
<evidence type="ECO:0000256" key="1">
    <source>
        <dbReference type="ARBA" id="ARBA00013165"/>
    </source>
</evidence>
<dbReference type="InterPro" id="IPR009008">
    <property type="entry name" value="Val/Leu/Ile-tRNA-synth_edit"/>
</dbReference>
<dbReference type="GO" id="GO:0005739">
    <property type="term" value="C:mitochondrion"/>
    <property type="evidence" value="ECO:0007669"/>
    <property type="project" value="TreeGrafter"/>
</dbReference>
<comment type="similarity">
    <text evidence="8">Belongs to the class-I aminoacyl-tRNA synthetase family.</text>
</comment>
<dbReference type="FunCoup" id="A5DAK1">
    <property type="interactions" value="733"/>
</dbReference>
<sequence>MSIRSSIRHKSYSSTLHLPKTRFGPKIPDSDNLNRLIKSSSDDVYQQQAQLLDRKKFVLHDGPPYANGDLHMGHALNKILKDIINRFELIRNNRRIIYRPGWDCHGLPIEQKALAEARKEDETRNLSSTEIRQLCRNLAETMIDRQRQQFRQFAIMTDFSAPYITMSREYEARQLQVFQKLVKNKLLSRQSKPVWWSCESQTALAEAELEYRDHRSVAVYVKFPVKNAEYLKDKIKIGDDLKLLIWTSTPWTIPGNKAICVHEGLLYTILQGMGERLIVAKDRAEELLKLNSDYEETDILISGKDLIGMSYFVPGSQDSFPVLHGSHVTATAGSGLVHTAPAHGMEDYLIGRSNNLKIASVVDGRGQFITENCPEQYASVRGLAANKPEGIWKVIGLLEQWGMIFHIDKKYQHSYPYDWRSKAPVIQRATPQWFVNVEKVKQAAEDSLKNVTFVPENGINRLSSFIRNRNEWCISRQRAWGVPLPIVYSQNGEALDNPEVVEYIVKRIEEFGTDEWFAEESNIQRWIPEKYDGNLYKKGTDTMDVWFDSGTSWTDLGNEIADVYLEGSDQHRGWFQSSLLNKVIASGKDEIFEPQAPFRKVITHGFTLDGKNDKMSKSKGNVIVPSHVMNGGGKPMLSQNWC</sequence>
<dbReference type="InterPro" id="IPR002301">
    <property type="entry name" value="Ile-tRNA-ligase"/>
</dbReference>
<dbReference type="eggNOG" id="KOG0433">
    <property type="taxonomic scope" value="Eukaryota"/>
</dbReference>
<feature type="domain" description="Aminoacyl-tRNA synthetase class Ia" evidence="9">
    <location>
        <begin position="42"/>
        <end position="633"/>
    </location>
</feature>
<proteinExistence type="inferred from homology"/>
<evidence type="ECO:0000256" key="2">
    <source>
        <dbReference type="ARBA" id="ARBA00022598"/>
    </source>
</evidence>
<dbReference type="GO" id="GO:0004822">
    <property type="term" value="F:isoleucine-tRNA ligase activity"/>
    <property type="evidence" value="ECO:0007669"/>
    <property type="project" value="UniProtKB-EC"/>
</dbReference>
<dbReference type="RefSeq" id="XP_001486929.2">
    <property type="nucleotide sequence ID" value="XM_001486879.1"/>
</dbReference>
<dbReference type="Gene3D" id="3.90.740.10">
    <property type="entry name" value="Valyl/Leucyl/Isoleucyl-tRNA synthetase, editing domain"/>
    <property type="match status" value="1"/>
</dbReference>
<keyword evidence="3 8" id="KW-0547">Nucleotide-binding</keyword>
<name>A5DAK1_PICGU</name>
<dbReference type="VEuPathDB" id="FungiDB:PGUG_00306"/>
<dbReference type="GO" id="GO:0032543">
    <property type="term" value="P:mitochondrial translation"/>
    <property type="evidence" value="ECO:0007669"/>
    <property type="project" value="TreeGrafter"/>
</dbReference>
<dbReference type="InParanoid" id="A5DAK1"/>
<evidence type="ECO:0000256" key="8">
    <source>
        <dbReference type="RuleBase" id="RU363035"/>
    </source>
</evidence>
<evidence type="ECO:0000256" key="5">
    <source>
        <dbReference type="ARBA" id="ARBA00022917"/>
    </source>
</evidence>
<dbReference type="Pfam" id="PF00133">
    <property type="entry name" value="tRNA-synt_1"/>
    <property type="match status" value="1"/>
</dbReference>
<dbReference type="InterPro" id="IPR001412">
    <property type="entry name" value="aa-tRNA-synth_I_CS"/>
</dbReference>
<dbReference type="HOGENOM" id="CLU_001493_4_3_1"/>
<dbReference type="InterPro" id="IPR002300">
    <property type="entry name" value="aa-tRNA-synth_Ia"/>
</dbReference>
<dbReference type="NCBIfam" id="TIGR00392">
    <property type="entry name" value="ileS"/>
    <property type="match status" value="1"/>
</dbReference>
<dbReference type="GO" id="GO:0006428">
    <property type="term" value="P:isoleucyl-tRNA aminoacylation"/>
    <property type="evidence" value="ECO:0007669"/>
    <property type="project" value="InterPro"/>
</dbReference>
<dbReference type="Gene3D" id="3.40.50.620">
    <property type="entry name" value="HUPs"/>
    <property type="match status" value="2"/>
</dbReference>
<dbReference type="OrthoDB" id="10264412at2759"/>
<evidence type="ECO:0000256" key="6">
    <source>
        <dbReference type="ARBA" id="ARBA00023146"/>
    </source>
</evidence>
<dbReference type="GO" id="GO:0002161">
    <property type="term" value="F:aminoacyl-tRNA deacylase activity"/>
    <property type="evidence" value="ECO:0007669"/>
    <property type="project" value="InterPro"/>
</dbReference>
<keyword evidence="5 8" id="KW-0648">Protein biosynthesis</keyword>